<dbReference type="PANTHER" id="PTHR21485">
    <property type="entry name" value="HAD SUPERFAMILY MEMBERS CMAS AND KDSC"/>
    <property type="match status" value="1"/>
</dbReference>
<dbReference type="Pfam" id="PF02348">
    <property type="entry name" value="CTP_transf_3"/>
    <property type="match status" value="1"/>
</dbReference>
<dbReference type="InterPro" id="IPR029044">
    <property type="entry name" value="Nucleotide-diphossugar_trans"/>
</dbReference>
<dbReference type="AlphaFoldDB" id="A0A6N6RJ80"/>
<gene>
    <name evidence="1" type="ORF">F8C67_00905</name>
</gene>
<evidence type="ECO:0000313" key="1">
    <source>
        <dbReference type="EMBL" id="KAB2814322.1"/>
    </source>
</evidence>
<dbReference type="Proteomes" id="UP000468650">
    <property type="component" value="Unassembled WGS sequence"/>
</dbReference>
<reference evidence="1 2" key="1">
    <citation type="submission" date="2019-09" db="EMBL/GenBank/DDBJ databases">
        <title>Genomes of family Cryomorphaceae.</title>
        <authorList>
            <person name="Bowman J.P."/>
        </authorList>
    </citation>
    <scope>NUCLEOTIDE SEQUENCE [LARGE SCALE GENOMIC DNA]</scope>
    <source>
        <strain evidence="1 2">LMG 25704</strain>
    </source>
</reference>
<dbReference type="Gene3D" id="3.90.550.10">
    <property type="entry name" value="Spore Coat Polysaccharide Biosynthesis Protein SpsA, Chain A"/>
    <property type="match status" value="1"/>
</dbReference>
<keyword evidence="1" id="KW-0548">Nucleotidyltransferase</keyword>
<dbReference type="EMBL" id="WBVO01000001">
    <property type="protein sequence ID" value="KAB2814322.1"/>
    <property type="molecule type" value="Genomic_DNA"/>
</dbReference>
<dbReference type="SUPFAM" id="SSF53448">
    <property type="entry name" value="Nucleotide-diphospho-sugar transferases"/>
    <property type="match status" value="1"/>
</dbReference>
<protein>
    <submittedName>
        <fullName evidence="1">Acylneuraminate cytidylyltransferase family protein</fullName>
    </submittedName>
</protein>
<dbReference type="OrthoDB" id="9805604at2"/>
<accession>A0A6N6RJ80</accession>
<proteinExistence type="predicted"/>
<dbReference type="PANTHER" id="PTHR21485:SF6">
    <property type="entry name" value="N-ACYLNEURAMINATE CYTIDYLYLTRANSFERASE-RELATED"/>
    <property type="match status" value="1"/>
</dbReference>
<dbReference type="CDD" id="cd02513">
    <property type="entry name" value="CMP-NeuAc_Synthase"/>
    <property type="match status" value="1"/>
</dbReference>
<dbReference type="GO" id="GO:0008781">
    <property type="term" value="F:N-acylneuraminate cytidylyltransferase activity"/>
    <property type="evidence" value="ECO:0007669"/>
    <property type="project" value="TreeGrafter"/>
</dbReference>
<name>A0A6N6RJ80_9FLAO</name>
<keyword evidence="1" id="KW-0808">Transferase</keyword>
<keyword evidence="2" id="KW-1185">Reference proteome</keyword>
<comment type="caution">
    <text evidence="1">The sequence shown here is derived from an EMBL/GenBank/DDBJ whole genome shotgun (WGS) entry which is preliminary data.</text>
</comment>
<dbReference type="InterPro" id="IPR003329">
    <property type="entry name" value="Cytidylyl_trans"/>
</dbReference>
<dbReference type="InterPro" id="IPR050793">
    <property type="entry name" value="CMP-NeuNAc_synthase"/>
</dbReference>
<sequence>MSTRKLFLIPARAGSKGLPGKNTKVLGTKPLIQYSIEFAQTCSEEGDVLCVSSNDEEVLKVCENLGVTPPFVRPEELATDTSSSMDVISHAINFYKERDVHFSEIVLLQPTSPFRLESDFRTMVELYKKSNCDMVVSVKEVKENPYFNLFKQDSEGYLKGFVDAENRVTRRQDAPSVYAYNGSIYLFNCNAFEALNGLGFEKIVKYVMPDSRSVDIDTLIDWNIAEFYLKQSNENN</sequence>
<dbReference type="RefSeq" id="WP_151665903.1">
    <property type="nucleotide sequence ID" value="NZ_WBVO01000001.1"/>
</dbReference>
<organism evidence="1 2">
    <name type="scientific">Phaeocystidibacter luteus</name>
    <dbReference type="NCBI Taxonomy" id="911197"/>
    <lineage>
        <taxon>Bacteria</taxon>
        <taxon>Pseudomonadati</taxon>
        <taxon>Bacteroidota</taxon>
        <taxon>Flavobacteriia</taxon>
        <taxon>Flavobacteriales</taxon>
        <taxon>Phaeocystidibacteraceae</taxon>
        <taxon>Phaeocystidibacter</taxon>
    </lineage>
</organism>
<evidence type="ECO:0000313" key="2">
    <source>
        <dbReference type="Proteomes" id="UP000468650"/>
    </source>
</evidence>